<protein>
    <submittedName>
        <fullName evidence="1">Uncharacterized protein</fullName>
    </submittedName>
</protein>
<proteinExistence type="predicted"/>
<organism evidence="1">
    <name type="scientific">uncultured Caudovirales phage</name>
    <dbReference type="NCBI Taxonomy" id="2100421"/>
    <lineage>
        <taxon>Viruses</taxon>
        <taxon>Duplodnaviria</taxon>
        <taxon>Heunggongvirae</taxon>
        <taxon>Uroviricota</taxon>
        <taxon>Caudoviricetes</taxon>
        <taxon>Peduoviridae</taxon>
        <taxon>Maltschvirus</taxon>
        <taxon>Maltschvirus maltsch</taxon>
    </lineage>
</organism>
<sequence length="266" mass="31436">MKKKQILDPLWITKGSYLDSEYFNYVLLAASQKYRHDLEEGNLDYFYEIFFHSLNLNTLAVEGRLCNFKMQHVWKSDRIKEISTELKQIYTKKADVVEIFRNANYVFLNLMLDYMDIQLDVLDNVDFFYMNDYIHEQSEIFLVINSIGSTKYSVWKITMDNKKNFGYTFKRIKTINIPEVKENALREELDKLQDPELEGMKEHKNVCFTVLEGPPEKMVANVIKDTILLNKGIAKGIPFEPTIINEMHGLLVMERLMPFTLNKWID</sequence>
<evidence type="ECO:0000313" key="1">
    <source>
        <dbReference type="EMBL" id="CAB4175729.1"/>
    </source>
</evidence>
<reference evidence="1" key="1">
    <citation type="submission" date="2020-05" db="EMBL/GenBank/DDBJ databases">
        <authorList>
            <person name="Chiriac C."/>
            <person name="Salcher M."/>
            <person name="Ghai R."/>
            <person name="Kavagutti S V."/>
        </authorList>
    </citation>
    <scope>NUCLEOTIDE SEQUENCE</scope>
</reference>
<accession>A0A6J5PV13</accession>
<gene>
    <name evidence="1" type="ORF">UFOVP972_337</name>
</gene>
<name>A0A6J5PV13_9CAUD</name>
<dbReference type="EMBL" id="LR796923">
    <property type="protein sequence ID" value="CAB4175729.1"/>
    <property type="molecule type" value="Genomic_DNA"/>
</dbReference>